<dbReference type="EMBL" id="JAPQKS010000002">
    <property type="protein sequence ID" value="KAJ5246016.1"/>
    <property type="molecule type" value="Genomic_DNA"/>
</dbReference>
<dbReference type="RefSeq" id="XP_058333437.1">
    <property type="nucleotide sequence ID" value="XM_058470296.1"/>
</dbReference>
<sequence length="177" mass="19734">MSSPQITLYFDIGSPFSYLAFYHLKNSPVFSTCRIEYVPVHLKDLFQKCQNPPPVLVKNKFLWLQRERLYWALRVGAPVTEKLPDGFPAATADVQAALAGLSKESPEKLLLVADRLFNIFWAQGDSSIVKPNRFRAIFEEIVGHKEADVNQEGLGTSALSENTQRAFDAGAFGTALV</sequence>
<dbReference type="InterPro" id="IPR051924">
    <property type="entry name" value="GST_Kappa/NadH"/>
</dbReference>
<gene>
    <name evidence="2" type="ORF">N7468_000999</name>
</gene>
<dbReference type="SUPFAM" id="SSF52833">
    <property type="entry name" value="Thioredoxin-like"/>
    <property type="match status" value="1"/>
</dbReference>
<dbReference type="GO" id="GO:0016853">
    <property type="term" value="F:isomerase activity"/>
    <property type="evidence" value="ECO:0007669"/>
    <property type="project" value="UniProtKB-KW"/>
</dbReference>
<keyword evidence="2" id="KW-0413">Isomerase</keyword>
<dbReference type="PANTHER" id="PTHR42943:SF2">
    <property type="entry name" value="GLUTATHIONE S-TRANSFERASE KAPPA 1"/>
    <property type="match status" value="1"/>
</dbReference>
<dbReference type="PANTHER" id="PTHR42943">
    <property type="entry name" value="GLUTATHIONE S-TRANSFERASE KAPPA"/>
    <property type="match status" value="1"/>
</dbReference>
<accession>A0A9W9PFS3</accession>
<dbReference type="OrthoDB" id="4664297at2759"/>
<feature type="domain" description="DSBA-like thioredoxin" evidence="1">
    <location>
        <begin position="5"/>
        <end position="174"/>
    </location>
</feature>
<reference evidence="2" key="2">
    <citation type="journal article" date="2023" name="IMA Fungus">
        <title>Comparative genomic study of the Penicillium genus elucidates a diverse pangenome and 15 lateral gene transfer events.</title>
        <authorList>
            <person name="Petersen C."/>
            <person name="Sorensen T."/>
            <person name="Nielsen M.R."/>
            <person name="Sondergaard T.E."/>
            <person name="Sorensen J.L."/>
            <person name="Fitzpatrick D.A."/>
            <person name="Frisvad J.C."/>
            <person name="Nielsen K.L."/>
        </authorList>
    </citation>
    <scope>NUCLEOTIDE SEQUENCE</scope>
    <source>
        <strain evidence="2">IBT 19713</strain>
    </source>
</reference>
<dbReference type="GO" id="GO:0006749">
    <property type="term" value="P:glutathione metabolic process"/>
    <property type="evidence" value="ECO:0007669"/>
    <property type="project" value="TreeGrafter"/>
</dbReference>
<name>A0A9W9PFS3_9EURO</name>
<dbReference type="Proteomes" id="UP001150941">
    <property type="component" value="Unassembled WGS sequence"/>
</dbReference>
<dbReference type="GO" id="GO:0005777">
    <property type="term" value="C:peroxisome"/>
    <property type="evidence" value="ECO:0007669"/>
    <property type="project" value="TreeGrafter"/>
</dbReference>
<comment type="caution">
    <text evidence="2">The sequence shown here is derived from an EMBL/GenBank/DDBJ whole genome shotgun (WGS) entry which is preliminary data.</text>
</comment>
<organism evidence="2 3">
    <name type="scientific">Penicillium chermesinum</name>
    <dbReference type="NCBI Taxonomy" id="63820"/>
    <lineage>
        <taxon>Eukaryota</taxon>
        <taxon>Fungi</taxon>
        <taxon>Dikarya</taxon>
        <taxon>Ascomycota</taxon>
        <taxon>Pezizomycotina</taxon>
        <taxon>Eurotiomycetes</taxon>
        <taxon>Eurotiomycetidae</taxon>
        <taxon>Eurotiales</taxon>
        <taxon>Aspergillaceae</taxon>
        <taxon>Penicillium</taxon>
    </lineage>
</organism>
<evidence type="ECO:0000259" key="1">
    <source>
        <dbReference type="Pfam" id="PF01323"/>
    </source>
</evidence>
<evidence type="ECO:0000313" key="3">
    <source>
        <dbReference type="Proteomes" id="UP001150941"/>
    </source>
</evidence>
<dbReference type="GO" id="GO:0005739">
    <property type="term" value="C:mitochondrion"/>
    <property type="evidence" value="ECO:0007669"/>
    <property type="project" value="TreeGrafter"/>
</dbReference>
<keyword evidence="3" id="KW-1185">Reference proteome</keyword>
<dbReference type="Gene3D" id="3.40.30.10">
    <property type="entry name" value="Glutaredoxin"/>
    <property type="match status" value="1"/>
</dbReference>
<dbReference type="InterPro" id="IPR036249">
    <property type="entry name" value="Thioredoxin-like_sf"/>
</dbReference>
<dbReference type="Pfam" id="PF01323">
    <property type="entry name" value="DSBA"/>
    <property type="match status" value="1"/>
</dbReference>
<reference evidence="2" key="1">
    <citation type="submission" date="2022-11" db="EMBL/GenBank/DDBJ databases">
        <authorList>
            <person name="Petersen C."/>
        </authorList>
    </citation>
    <scope>NUCLEOTIDE SEQUENCE</scope>
    <source>
        <strain evidence="2">IBT 19713</strain>
    </source>
</reference>
<dbReference type="GO" id="GO:0004364">
    <property type="term" value="F:glutathione transferase activity"/>
    <property type="evidence" value="ECO:0007669"/>
    <property type="project" value="TreeGrafter"/>
</dbReference>
<protein>
    <submittedName>
        <fullName evidence="2">2-hydroxychromene-2-carboxylate isomerase</fullName>
    </submittedName>
</protein>
<dbReference type="InterPro" id="IPR001853">
    <property type="entry name" value="DSBA-like_thioredoxin_dom"/>
</dbReference>
<dbReference type="GO" id="GO:0004602">
    <property type="term" value="F:glutathione peroxidase activity"/>
    <property type="evidence" value="ECO:0007669"/>
    <property type="project" value="TreeGrafter"/>
</dbReference>
<proteinExistence type="predicted"/>
<dbReference type="AlphaFoldDB" id="A0A9W9PFS3"/>
<evidence type="ECO:0000313" key="2">
    <source>
        <dbReference type="EMBL" id="KAJ5246016.1"/>
    </source>
</evidence>
<dbReference type="GeneID" id="83197599"/>